<gene>
    <name evidence="2" type="ORF">PNO31109_04055</name>
</gene>
<dbReference type="EMBL" id="CABPSC010000020">
    <property type="protein sequence ID" value="VVE39098.1"/>
    <property type="molecule type" value="Genomic_DNA"/>
</dbReference>
<dbReference type="AlphaFoldDB" id="A0A5E4XSQ8"/>
<reference evidence="2 3" key="1">
    <citation type="submission" date="2019-08" db="EMBL/GenBank/DDBJ databases">
        <authorList>
            <person name="Peeters C."/>
        </authorList>
    </citation>
    <scope>NUCLEOTIDE SEQUENCE [LARGE SCALE GENOMIC DNA]</scope>
    <source>
        <strain evidence="2 3">LMG 31109</strain>
    </source>
</reference>
<sequence length="38" mass="3866">MNSGARGKARGGTGAARPAPRGGTGFCRYCKGFARPPK</sequence>
<evidence type="ECO:0000313" key="3">
    <source>
        <dbReference type="Proteomes" id="UP000367825"/>
    </source>
</evidence>
<name>A0A5E4XSQ8_9BURK</name>
<evidence type="ECO:0000313" key="2">
    <source>
        <dbReference type="EMBL" id="VVE39098.1"/>
    </source>
</evidence>
<protein>
    <submittedName>
        <fullName evidence="2">Uncharacterized protein</fullName>
    </submittedName>
</protein>
<keyword evidence="3" id="KW-1185">Reference proteome</keyword>
<feature type="region of interest" description="Disordered" evidence="1">
    <location>
        <begin position="1"/>
        <end position="27"/>
    </location>
</feature>
<dbReference type="Proteomes" id="UP000367825">
    <property type="component" value="Unassembled WGS sequence"/>
</dbReference>
<organism evidence="2 3">
    <name type="scientific">Pandoraea nosoerga</name>
    <dbReference type="NCBI Taxonomy" id="2508296"/>
    <lineage>
        <taxon>Bacteria</taxon>
        <taxon>Pseudomonadati</taxon>
        <taxon>Pseudomonadota</taxon>
        <taxon>Betaproteobacteria</taxon>
        <taxon>Burkholderiales</taxon>
        <taxon>Burkholderiaceae</taxon>
        <taxon>Pandoraea</taxon>
    </lineage>
</organism>
<proteinExistence type="predicted"/>
<accession>A0A5E4XSQ8</accession>
<evidence type="ECO:0000256" key="1">
    <source>
        <dbReference type="SAM" id="MobiDB-lite"/>
    </source>
</evidence>